<sequence length="126" mass="13998">MVIRRDNEPLLEFVGRFGAEVIGATSAAFLSALRHEQVRALVVSSPQYETVQSSFERVQPLVVAALRQLGYEPEDPLPVVTEMAPPSSFHYLVCFYCGDGHAPTECSMYEASERKFLNDSSSNKLL</sequence>
<accession>A0A060T5D3</accession>
<evidence type="ECO:0000313" key="1">
    <source>
        <dbReference type="EMBL" id="CDP34097.1"/>
    </source>
</evidence>
<proteinExistence type="predicted"/>
<name>A0A060T5D3_BLAAD</name>
<dbReference type="EMBL" id="HG937693">
    <property type="protein sequence ID" value="CDP34097.1"/>
    <property type="molecule type" value="Genomic_DNA"/>
</dbReference>
<protein>
    <submittedName>
        <fullName evidence="1">ARAD1C04642p</fullName>
    </submittedName>
</protein>
<dbReference type="AlphaFoldDB" id="A0A060T5D3"/>
<reference evidence="1" key="2">
    <citation type="submission" date="2014-06" db="EMBL/GenBank/DDBJ databases">
        <title>The complete genome of Blastobotrys (Arxula) adeninivorans LS3 - a yeast of biotechnological interest.</title>
        <authorList>
            <person name="Kunze G."/>
            <person name="Gaillardin C."/>
            <person name="Czernicka M."/>
            <person name="Durrens P."/>
            <person name="Martin T."/>
            <person name="Boer E."/>
            <person name="Gabaldon T."/>
            <person name="Cruz J."/>
            <person name="Talla E."/>
            <person name="Marck C."/>
            <person name="Goffeau A."/>
            <person name="Barbe V."/>
            <person name="Baret P."/>
            <person name="Baronian K."/>
            <person name="Beier S."/>
            <person name="Bleykasten C."/>
            <person name="Bode R."/>
            <person name="Casaregola S."/>
            <person name="Despons L."/>
            <person name="Fairhead C."/>
            <person name="Giersberg M."/>
            <person name="Gierski P."/>
            <person name="Hahnel U."/>
            <person name="Hartmann A."/>
            <person name="Jankowska D."/>
            <person name="Jubin C."/>
            <person name="Jung P."/>
            <person name="Lafontaine I."/>
            <person name="Leh-Louis V."/>
            <person name="Lemaire M."/>
            <person name="Marcet-Houben M."/>
            <person name="Mascher M."/>
            <person name="Morel G."/>
            <person name="Richard G.-F."/>
            <person name="Riechen J."/>
            <person name="Sacerdot C."/>
            <person name="Sarkar A."/>
            <person name="Savel G."/>
            <person name="Schacherer J."/>
            <person name="Sherman D."/>
            <person name="Straub M.-L."/>
            <person name="Stein N."/>
            <person name="Thierry A."/>
            <person name="Trautwein-Schult A."/>
            <person name="Westhof E."/>
            <person name="Worch S."/>
            <person name="Dujon B."/>
            <person name="Souciet J.-L."/>
            <person name="Wincker P."/>
            <person name="Scholz U."/>
            <person name="Neuveglise N."/>
        </authorList>
    </citation>
    <scope>NUCLEOTIDE SEQUENCE</scope>
    <source>
        <strain evidence="1">LS3</strain>
    </source>
</reference>
<gene>
    <name evidence="1" type="ORF">GNLVRS02_ARAD1C04642g</name>
</gene>
<reference evidence="1" key="1">
    <citation type="submission" date="2014-02" db="EMBL/GenBank/DDBJ databases">
        <authorList>
            <person name="Genoscope - CEA"/>
        </authorList>
    </citation>
    <scope>NUCLEOTIDE SEQUENCE</scope>
    <source>
        <strain evidence="1">LS3</strain>
    </source>
</reference>
<organism evidence="1">
    <name type="scientific">Blastobotrys adeninivorans</name>
    <name type="common">Yeast</name>
    <name type="synonym">Arxula adeninivorans</name>
    <dbReference type="NCBI Taxonomy" id="409370"/>
    <lineage>
        <taxon>Eukaryota</taxon>
        <taxon>Fungi</taxon>
        <taxon>Dikarya</taxon>
        <taxon>Ascomycota</taxon>
        <taxon>Saccharomycotina</taxon>
        <taxon>Dipodascomycetes</taxon>
        <taxon>Dipodascales</taxon>
        <taxon>Trichomonascaceae</taxon>
        <taxon>Blastobotrys</taxon>
    </lineage>
</organism>